<keyword evidence="3" id="KW-1185">Reference proteome</keyword>
<organism evidence="2 3">
    <name type="scientific">Araneus ventricosus</name>
    <name type="common">Orbweaver spider</name>
    <name type="synonym">Epeira ventricosa</name>
    <dbReference type="NCBI Taxonomy" id="182803"/>
    <lineage>
        <taxon>Eukaryota</taxon>
        <taxon>Metazoa</taxon>
        <taxon>Ecdysozoa</taxon>
        <taxon>Arthropoda</taxon>
        <taxon>Chelicerata</taxon>
        <taxon>Arachnida</taxon>
        <taxon>Araneae</taxon>
        <taxon>Araneomorphae</taxon>
        <taxon>Entelegynae</taxon>
        <taxon>Araneoidea</taxon>
        <taxon>Araneidae</taxon>
        <taxon>Araneus</taxon>
    </lineage>
</organism>
<feature type="compositionally biased region" description="Basic and acidic residues" evidence="1">
    <location>
        <begin position="30"/>
        <end position="45"/>
    </location>
</feature>
<feature type="region of interest" description="Disordered" evidence="1">
    <location>
        <begin position="10"/>
        <end position="45"/>
    </location>
</feature>
<feature type="region of interest" description="Disordered" evidence="1">
    <location>
        <begin position="66"/>
        <end position="160"/>
    </location>
</feature>
<dbReference type="Proteomes" id="UP000499080">
    <property type="component" value="Unassembled WGS sequence"/>
</dbReference>
<dbReference type="AlphaFoldDB" id="A0A4Y2B141"/>
<sequence length="160" mass="17809">MLVFRIAVRGSDSRKQGQKCIGRSGRKKAQKPEKKIIKVSRAEAQRARNKTLAEIKEELRIICGPPSTVVLEKPDGRQRSPKAARVAPTLSKAEKSELVVKPKKRQRKTKTTGLVPPPLSTTESKSCRVPTGPQRKHVTTGKPVYNRNRKKNKDNGSPVK</sequence>
<reference evidence="2 3" key="1">
    <citation type="journal article" date="2019" name="Sci. Rep.">
        <title>Orb-weaving spider Araneus ventricosus genome elucidates the spidroin gene catalogue.</title>
        <authorList>
            <person name="Kono N."/>
            <person name="Nakamura H."/>
            <person name="Ohtoshi R."/>
            <person name="Moran D.A.P."/>
            <person name="Shinohara A."/>
            <person name="Yoshida Y."/>
            <person name="Fujiwara M."/>
            <person name="Mori M."/>
            <person name="Tomita M."/>
            <person name="Arakawa K."/>
        </authorList>
    </citation>
    <scope>NUCLEOTIDE SEQUENCE [LARGE SCALE GENOMIC DNA]</scope>
</reference>
<gene>
    <name evidence="2" type="ORF">AVEN_63137_2</name>
</gene>
<name>A0A4Y2B141_ARAVE</name>
<accession>A0A4Y2B141</accession>
<evidence type="ECO:0000313" key="3">
    <source>
        <dbReference type="Proteomes" id="UP000499080"/>
    </source>
</evidence>
<protein>
    <submittedName>
        <fullName evidence="2">Uncharacterized protein</fullName>
    </submittedName>
</protein>
<comment type="caution">
    <text evidence="2">The sequence shown here is derived from an EMBL/GenBank/DDBJ whole genome shotgun (WGS) entry which is preliminary data.</text>
</comment>
<dbReference type="EMBL" id="BGPR01000045">
    <property type="protein sequence ID" value="GBL85793.1"/>
    <property type="molecule type" value="Genomic_DNA"/>
</dbReference>
<proteinExistence type="predicted"/>
<feature type="compositionally biased region" description="Basic residues" evidence="1">
    <location>
        <begin position="101"/>
        <end position="110"/>
    </location>
</feature>
<evidence type="ECO:0000313" key="2">
    <source>
        <dbReference type="EMBL" id="GBL85793.1"/>
    </source>
</evidence>
<evidence type="ECO:0000256" key="1">
    <source>
        <dbReference type="SAM" id="MobiDB-lite"/>
    </source>
</evidence>